<dbReference type="PANTHER" id="PTHR21183:SF18">
    <property type="entry name" value="LARGE RIBOSOMAL SUBUNIT PROTEIN UL29M"/>
    <property type="match status" value="1"/>
</dbReference>
<dbReference type="Proteomes" id="UP001556367">
    <property type="component" value="Unassembled WGS sequence"/>
</dbReference>
<keyword evidence="10" id="KW-1185">Reference proteome</keyword>
<keyword evidence="5" id="KW-0687">Ribonucleoprotein</keyword>
<evidence type="ECO:0000256" key="2">
    <source>
        <dbReference type="ARBA" id="ARBA00009254"/>
    </source>
</evidence>
<protein>
    <recommendedName>
        <fullName evidence="6">Large ribosomal subunit protein uL29m</fullName>
    </recommendedName>
    <alternativeName>
        <fullName evidence="7">54S ribosomal protein L4, mitochondrial</fullName>
    </alternativeName>
</protein>
<dbReference type="Pfam" id="PF06984">
    <property type="entry name" value="MRP-L47"/>
    <property type="match status" value="1"/>
</dbReference>
<keyword evidence="4" id="KW-0496">Mitochondrion</keyword>
<comment type="subcellular location">
    <subcellularLocation>
        <location evidence="1">Mitochondrion</location>
    </subcellularLocation>
</comment>
<name>A0ABR3JZV7_9AGAR</name>
<comment type="caution">
    <text evidence="9">The sequence shown here is derived from an EMBL/GenBank/DDBJ whole genome shotgun (WGS) entry which is preliminary data.</text>
</comment>
<comment type="similarity">
    <text evidence="2">Belongs to the universal ribosomal protein uL29 family.</text>
</comment>
<evidence type="ECO:0000256" key="1">
    <source>
        <dbReference type="ARBA" id="ARBA00004173"/>
    </source>
</evidence>
<proteinExistence type="inferred from homology"/>
<dbReference type="EMBL" id="JASNQZ010000001">
    <property type="protein sequence ID" value="KAL0961149.1"/>
    <property type="molecule type" value="Genomic_DNA"/>
</dbReference>
<evidence type="ECO:0000313" key="10">
    <source>
        <dbReference type="Proteomes" id="UP001556367"/>
    </source>
</evidence>
<accession>A0ABR3JZV7</accession>
<evidence type="ECO:0000256" key="3">
    <source>
        <dbReference type="ARBA" id="ARBA00022980"/>
    </source>
</evidence>
<evidence type="ECO:0000256" key="5">
    <source>
        <dbReference type="ARBA" id="ARBA00023274"/>
    </source>
</evidence>
<organism evidence="9 10">
    <name type="scientific">Hohenbuehelia grisea</name>
    <dbReference type="NCBI Taxonomy" id="104357"/>
    <lineage>
        <taxon>Eukaryota</taxon>
        <taxon>Fungi</taxon>
        <taxon>Dikarya</taxon>
        <taxon>Basidiomycota</taxon>
        <taxon>Agaricomycotina</taxon>
        <taxon>Agaricomycetes</taxon>
        <taxon>Agaricomycetidae</taxon>
        <taxon>Agaricales</taxon>
        <taxon>Pleurotineae</taxon>
        <taxon>Pleurotaceae</taxon>
        <taxon>Hohenbuehelia</taxon>
    </lineage>
</organism>
<gene>
    <name evidence="9" type="ORF">HGRIS_006121</name>
</gene>
<sequence length="338" mass="37111">MLHLLRLPKSPCSSRLPQLQQAIRHYARVSNESTTSGNADDSVLSIAPPGGLITGDFPKTSSNRGDKRPERKYSIVVKKDHGLYGFFRKKQDDSGHETYETIEAPEDNLILASGRSWTAAELRLKSFQDLHTLWYVVLRERNLLATQLEEARRLGIQNPALRISTRKARMCRKTMARIKYVMNERRLAYENAEKIVLGELEESQAKAEDEEVLRYQLEEWEKARRAPPPQAVDAEQASSGDAEAALEDGSAVVQGGRKPSDTVPSVSQVEASLGGPGGVEIQPPQPSSTDGQAKVQTKAEKKAKKAAQRAAAIEETPEGVDAAESSLFGSSSSSSSRK</sequence>
<feature type="region of interest" description="Disordered" evidence="8">
    <location>
        <begin position="222"/>
        <end position="338"/>
    </location>
</feature>
<dbReference type="Gene3D" id="6.10.330.20">
    <property type="match status" value="1"/>
</dbReference>
<dbReference type="InterPro" id="IPR010729">
    <property type="entry name" value="Ribosomal_uL29_mit"/>
</dbReference>
<evidence type="ECO:0000256" key="7">
    <source>
        <dbReference type="ARBA" id="ARBA00035399"/>
    </source>
</evidence>
<evidence type="ECO:0000256" key="8">
    <source>
        <dbReference type="SAM" id="MobiDB-lite"/>
    </source>
</evidence>
<keyword evidence="3" id="KW-0689">Ribosomal protein</keyword>
<reference evidence="10" key="1">
    <citation type="submission" date="2024-06" db="EMBL/GenBank/DDBJ databases">
        <title>Multi-omics analyses provide insights into the biosynthesis of the anticancer antibiotic pleurotin in Hohenbuehelia grisea.</title>
        <authorList>
            <person name="Weaver J.A."/>
            <person name="Alberti F."/>
        </authorList>
    </citation>
    <scope>NUCLEOTIDE SEQUENCE [LARGE SCALE GENOMIC DNA]</scope>
    <source>
        <strain evidence="10">T-177</strain>
    </source>
</reference>
<evidence type="ECO:0000313" key="9">
    <source>
        <dbReference type="EMBL" id="KAL0961149.1"/>
    </source>
</evidence>
<dbReference type="PANTHER" id="PTHR21183">
    <property type="entry name" value="RIBOSOMAL PROTEIN L47, MITOCHONDRIAL-RELATED"/>
    <property type="match status" value="1"/>
</dbReference>
<feature type="compositionally biased region" description="Low complexity" evidence="8">
    <location>
        <begin position="325"/>
        <end position="338"/>
    </location>
</feature>
<evidence type="ECO:0000256" key="4">
    <source>
        <dbReference type="ARBA" id="ARBA00023128"/>
    </source>
</evidence>
<evidence type="ECO:0000256" key="6">
    <source>
        <dbReference type="ARBA" id="ARBA00035289"/>
    </source>
</evidence>
<dbReference type="InterPro" id="IPR038340">
    <property type="entry name" value="MRP-L47_sf"/>
</dbReference>